<organism evidence="3 4">
    <name type="scientific">Flavobacterium faecale</name>
    <dbReference type="NCBI Taxonomy" id="1355330"/>
    <lineage>
        <taxon>Bacteria</taxon>
        <taxon>Pseudomonadati</taxon>
        <taxon>Bacteroidota</taxon>
        <taxon>Flavobacteriia</taxon>
        <taxon>Flavobacteriales</taxon>
        <taxon>Flavobacteriaceae</taxon>
        <taxon>Flavobacterium</taxon>
    </lineage>
</organism>
<dbReference type="OrthoDB" id="9898348at2"/>
<feature type="signal peptide" evidence="2">
    <location>
        <begin position="1"/>
        <end position="21"/>
    </location>
</feature>
<evidence type="ECO:0000313" key="4">
    <source>
        <dbReference type="Proteomes" id="UP000244527"/>
    </source>
</evidence>
<keyword evidence="1" id="KW-0175">Coiled coil</keyword>
<feature type="chain" id="PRO_5015404434" evidence="2">
    <location>
        <begin position="22"/>
        <end position="222"/>
    </location>
</feature>
<dbReference type="KEGG" id="ffa:FFWV33_03700"/>
<proteinExistence type="predicted"/>
<reference evidence="3 4" key="1">
    <citation type="submission" date="2017-04" db="EMBL/GenBank/DDBJ databases">
        <title>Compelte genome sequence of WV33.</title>
        <authorList>
            <person name="Lee P.C."/>
        </authorList>
    </citation>
    <scope>NUCLEOTIDE SEQUENCE [LARGE SCALE GENOMIC DNA]</scope>
    <source>
        <strain evidence="3 4">WV33</strain>
    </source>
</reference>
<name>A0A2S1LAX3_9FLAO</name>
<dbReference type="Proteomes" id="UP000244527">
    <property type="component" value="Chromosome"/>
</dbReference>
<keyword evidence="2" id="KW-0732">Signal</keyword>
<dbReference type="EMBL" id="CP020918">
    <property type="protein sequence ID" value="AWG20706.1"/>
    <property type="molecule type" value="Genomic_DNA"/>
</dbReference>
<accession>A0A2S1LAX3</accession>
<evidence type="ECO:0000256" key="1">
    <source>
        <dbReference type="SAM" id="Coils"/>
    </source>
</evidence>
<sequence length="222" mass="25253">MKYKFVLVALFAYSLGFSQVANPTEVTETMSKGTQTGISIFIPHVSDDDIEDAVKDITKQYKGKLRKIKRSNETFIDDALISEISTNTIDIHQVVEKIDNGYKYTAFFNLGGRFLDKAYSPEKFAYAMDLVKKIGNKASENHMDELLKDENKALEKLEDNKKDLAKENEKAAKDIEKAKDLIAKNENTIQDNIKMLESKTGDIEKQRQKVIDLQSQKALFNN</sequence>
<dbReference type="AlphaFoldDB" id="A0A2S1LAX3"/>
<protein>
    <submittedName>
        <fullName evidence="3">Uncharacterized protein</fullName>
    </submittedName>
</protein>
<dbReference type="RefSeq" id="WP_108739663.1">
    <property type="nucleotide sequence ID" value="NZ_CP020918.1"/>
</dbReference>
<keyword evidence="4" id="KW-1185">Reference proteome</keyword>
<evidence type="ECO:0000256" key="2">
    <source>
        <dbReference type="SAM" id="SignalP"/>
    </source>
</evidence>
<evidence type="ECO:0000313" key="3">
    <source>
        <dbReference type="EMBL" id="AWG20706.1"/>
    </source>
</evidence>
<feature type="coiled-coil region" evidence="1">
    <location>
        <begin position="140"/>
        <end position="216"/>
    </location>
</feature>
<gene>
    <name evidence="3" type="ORF">FFWV33_03700</name>
</gene>